<evidence type="ECO:0000256" key="5">
    <source>
        <dbReference type="ARBA" id="ARBA00048018"/>
    </source>
</evidence>
<reference evidence="7" key="1">
    <citation type="submission" date="2020-05" db="EMBL/GenBank/DDBJ databases">
        <title>Phylogenomic resolution of chytrid fungi.</title>
        <authorList>
            <person name="Stajich J.E."/>
            <person name="Amses K."/>
            <person name="Simmons R."/>
            <person name="Seto K."/>
            <person name="Myers J."/>
            <person name="Bonds A."/>
            <person name="Quandt C.A."/>
            <person name="Barry K."/>
            <person name="Liu P."/>
            <person name="Grigoriev I."/>
            <person name="Longcore J.E."/>
            <person name="James T.Y."/>
        </authorList>
    </citation>
    <scope>NUCLEOTIDE SEQUENCE</scope>
    <source>
        <strain evidence="7">JEL0379</strain>
    </source>
</reference>
<dbReference type="GO" id="GO:0051500">
    <property type="term" value="F:D-tyrosyl-tRNA(Tyr) deacylase activity"/>
    <property type="evidence" value="ECO:0007669"/>
    <property type="project" value="TreeGrafter"/>
</dbReference>
<keyword evidence="6" id="KW-0694">RNA-binding</keyword>
<dbReference type="Gene3D" id="3.50.80.10">
    <property type="entry name" value="D-tyrosyl-tRNA(Tyr) deacylase"/>
    <property type="match status" value="1"/>
</dbReference>
<comment type="similarity">
    <text evidence="1 6">Belongs to the DTD family.</text>
</comment>
<gene>
    <name evidence="7" type="primary">DTD1</name>
    <name evidence="7" type="ORF">HDU87_001686</name>
</gene>
<dbReference type="InterPro" id="IPR023509">
    <property type="entry name" value="DTD-like_sf"/>
</dbReference>
<keyword evidence="6" id="KW-0963">Cytoplasm</keyword>
<dbReference type="EMBL" id="JADGJQ010000142">
    <property type="protein sequence ID" value="KAJ3167463.1"/>
    <property type="molecule type" value="Genomic_DNA"/>
</dbReference>
<dbReference type="PANTHER" id="PTHR10472:SF5">
    <property type="entry name" value="D-AMINOACYL-TRNA DEACYLASE 1"/>
    <property type="match status" value="1"/>
</dbReference>
<evidence type="ECO:0000256" key="6">
    <source>
        <dbReference type="RuleBase" id="RU003470"/>
    </source>
</evidence>
<dbReference type="GO" id="GO:0005737">
    <property type="term" value="C:cytoplasm"/>
    <property type="evidence" value="ECO:0007669"/>
    <property type="project" value="UniProtKB-SubCell"/>
</dbReference>
<dbReference type="NCBIfam" id="TIGR00256">
    <property type="entry name" value="D-aminoacyl-tRNA deacylase"/>
    <property type="match status" value="1"/>
</dbReference>
<dbReference type="SUPFAM" id="SSF69500">
    <property type="entry name" value="DTD-like"/>
    <property type="match status" value="1"/>
</dbReference>
<dbReference type="GO" id="GO:0000049">
    <property type="term" value="F:tRNA binding"/>
    <property type="evidence" value="ECO:0007669"/>
    <property type="project" value="UniProtKB-KW"/>
</dbReference>
<dbReference type="EC" id="3.1.1.96" evidence="2 6"/>
<evidence type="ECO:0000313" key="7">
    <source>
        <dbReference type="EMBL" id="KAJ3167463.1"/>
    </source>
</evidence>
<keyword evidence="6" id="KW-0820">tRNA-binding</keyword>
<comment type="catalytic activity">
    <reaction evidence="5">
        <text>a D-aminoacyl-tRNA + H2O = a tRNA + a D-alpha-amino acid + H(+)</text>
        <dbReference type="Rhea" id="RHEA:13953"/>
        <dbReference type="Rhea" id="RHEA-COMP:10123"/>
        <dbReference type="Rhea" id="RHEA-COMP:10124"/>
        <dbReference type="ChEBI" id="CHEBI:15377"/>
        <dbReference type="ChEBI" id="CHEBI:15378"/>
        <dbReference type="ChEBI" id="CHEBI:59871"/>
        <dbReference type="ChEBI" id="CHEBI:78442"/>
        <dbReference type="ChEBI" id="CHEBI:79333"/>
        <dbReference type="EC" id="3.1.1.96"/>
    </reaction>
</comment>
<sequence>MKAVIQRVTAASVTVDGEVVGQIGRGLCLLVGIAVDDTPKDVDWLAKKVTTLRLFEDAETGKAWDKSVKDLDLGILSVSQFTLYAVTSKGAKPDFHLAAKSDMSKDMYMGFLEKLGTAHKPERIQDGRFGAMMNVNIQNDGPVTILLDSRSK</sequence>
<evidence type="ECO:0000256" key="1">
    <source>
        <dbReference type="ARBA" id="ARBA00009673"/>
    </source>
</evidence>
<dbReference type="PANTHER" id="PTHR10472">
    <property type="entry name" value="D-TYROSYL-TRNA TYR DEACYLASE"/>
    <property type="match status" value="1"/>
</dbReference>
<protein>
    <recommendedName>
        <fullName evidence="3 6">D-aminoacyl-tRNA deacylase</fullName>
        <ecNumber evidence="2 6">3.1.1.96</ecNumber>
    </recommendedName>
</protein>
<evidence type="ECO:0000256" key="2">
    <source>
        <dbReference type="ARBA" id="ARBA00013056"/>
    </source>
</evidence>
<evidence type="ECO:0000256" key="3">
    <source>
        <dbReference type="ARBA" id="ARBA00020007"/>
    </source>
</evidence>
<dbReference type="InterPro" id="IPR003732">
    <property type="entry name" value="Daa-tRNA_deacyls_DTD"/>
</dbReference>
<accession>A0AAD5XLS3</accession>
<dbReference type="Pfam" id="PF02580">
    <property type="entry name" value="Tyr_Deacylase"/>
    <property type="match status" value="1"/>
</dbReference>
<dbReference type="HAMAP" id="MF_00518">
    <property type="entry name" value="Deacylase_Dtd"/>
    <property type="match status" value="1"/>
</dbReference>
<comment type="subcellular location">
    <subcellularLocation>
        <location evidence="6">Cytoplasm</location>
    </subcellularLocation>
</comment>
<dbReference type="FunFam" id="3.50.80.10:FF:000001">
    <property type="entry name" value="D-aminoacyl-tRNA deacylase"/>
    <property type="match status" value="1"/>
</dbReference>
<evidence type="ECO:0000313" key="8">
    <source>
        <dbReference type="Proteomes" id="UP001212152"/>
    </source>
</evidence>
<keyword evidence="8" id="KW-1185">Reference proteome</keyword>
<comment type="catalytic activity">
    <reaction evidence="4">
        <text>glycyl-tRNA(Ala) + H2O = tRNA(Ala) + glycine + H(+)</text>
        <dbReference type="Rhea" id="RHEA:53744"/>
        <dbReference type="Rhea" id="RHEA-COMP:9657"/>
        <dbReference type="Rhea" id="RHEA-COMP:13640"/>
        <dbReference type="ChEBI" id="CHEBI:15377"/>
        <dbReference type="ChEBI" id="CHEBI:15378"/>
        <dbReference type="ChEBI" id="CHEBI:57305"/>
        <dbReference type="ChEBI" id="CHEBI:78442"/>
        <dbReference type="ChEBI" id="CHEBI:78522"/>
        <dbReference type="EC" id="3.1.1.96"/>
    </reaction>
</comment>
<dbReference type="CDD" id="cd00563">
    <property type="entry name" value="Dtyr_deacylase"/>
    <property type="match status" value="1"/>
</dbReference>
<organism evidence="7 8">
    <name type="scientific">Geranomyces variabilis</name>
    <dbReference type="NCBI Taxonomy" id="109894"/>
    <lineage>
        <taxon>Eukaryota</taxon>
        <taxon>Fungi</taxon>
        <taxon>Fungi incertae sedis</taxon>
        <taxon>Chytridiomycota</taxon>
        <taxon>Chytridiomycota incertae sedis</taxon>
        <taxon>Chytridiomycetes</taxon>
        <taxon>Spizellomycetales</taxon>
        <taxon>Powellomycetaceae</taxon>
        <taxon>Geranomyces</taxon>
    </lineage>
</organism>
<proteinExistence type="inferred from homology"/>
<comment type="caution">
    <text evidence="7">The sequence shown here is derived from an EMBL/GenBank/DDBJ whole genome shotgun (WGS) entry which is preliminary data.</text>
</comment>
<name>A0AAD5XLS3_9FUNG</name>
<keyword evidence="6" id="KW-0378">Hydrolase</keyword>
<dbReference type="Proteomes" id="UP001212152">
    <property type="component" value="Unassembled WGS sequence"/>
</dbReference>
<dbReference type="AlphaFoldDB" id="A0AAD5XLS3"/>
<evidence type="ECO:0000256" key="4">
    <source>
        <dbReference type="ARBA" id="ARBA00047676"/>
    </source>
</evidence>